<evidence type="ECO:0000313" key="3">
    <source>
        <dbReference type="EMBL" id="KAG7158700.1"/>
    </source>
</evidence>
<feature type="compositionally biased region" description="Basic and acidic residues" evidence="1">
    <location>
        <begin position="305"/>
        <end position="314"/>
    </location>
</feature>
<sequence>MWMYKVNVCLFLRKIMKKLSKDTSFDERVNDGSEGPEVTVISASSEADSQMAKSTNGDFRDPEVLVVMAKEWSEDCRSGGEGLQFCSQDRGVSKAQGWQEGGDDPGGRVKPIQINGRMLVTESWQPQQELVQARPLRVKMAEEVREGKEGKEGKEMTGEEYEEGQRGGEDEDEEDKGYETGEIGGGGEEEEVKGYEEGEKGGGGGEEDEEVGQYEERERQGDKEEKDTNNHNSKYDDYNGNYDKVEEAEAKKKGEDMNEEKIAVTNSDLAEDRTNNPQKNDGMDEREDEDDDDDDDEITNEGEQYEERNQKKPEEEAEMTMEEAWKHMKHEADPIEEINSELVEYKLQNIMDYYNPALQKGRNEQEQTSSMSLWQYMVNYVTNGWDNTPPEENVVVDQTKEHNPCKGVPGDYNIWTKTAQPMEVVVVGGGVAGLAALKTLNDLKVKNIVLLEATNRLGGRVKTIRHSSWVVNEGPDAIQELNSDKSGKRVPLMTVEKHANIAQQLSYDLSMEELSNYYGRSLGDFYSDRYKTLWGAEEMSNKFGFNSWFNMSARDADNFVHLGEDYTWQGGMGSLIHYLMDKVPQHQVRMLSPVCKVFWDLPGEGSVLVVTADGSSYLTEYLIITIPLAVLRERHFETFVPTFPKALSNAFRLEMTVTGEASLVMEKLDPATVISHLITFLRTINRESVVPIPLFFHRSRWCRNIWARSSYQSYMSMTGVARYLQDRSALNPKINALGKQVMYQDDGGLVTYVPSDSSLNQGSQSITTLPLDNMHGKYNFSVYGSDNSKIEVFYLEDNNKVQAEEDLSSHLSTLIEGIKKGDAATEGNNRSVASYENVIEDLIDRLNEQIEPPQKLHPNSHLRIHSSELLHHLHPKSGSKLQKTYSHFCLHPYLGSFINNYSSTLLVPPQRIELLDNLQGTNDPEALDDDTEQETSPSSKAKNLFSMNSPKQEEKVAVEDVISDRLSQLPQGFKNKSQRGYTWEELTTVQSISETTEKDPPLDKSFPDVDKQEKD</sequence>
<feature type="compositionally biased region" description="Polar residues" evidence="1">
    <location>
        <begin position="934"/>
        <end position="950"/>
    </location>
</feature>
<dbReference type="SUPFAM" id="SSF51905">
    <property type="entry name" value="FAD/NAD(P)-binding domain"/>
    <property type="match status" value="1"/>
</dbReference>
<feature type="compositionally biased region" description="Basic and acidic residues" evidence="1">
    <location>
        <begin position="995"/>
        <end position="1015"/>
    </location>
</feature>
<dbReference type="InterPro" id="IPR050281">
    <property type="entry name" value="Flavin_monoamine_oxidase"/>
</dbReference>
<evidence type="ECO:0000259" key="2">
    <source>
        <dbReference type="Pfam" id="PF01593"/>
    </source>
</evidence>
<feature type="domain" description="Amine oxidase" evidence="2">
    <location>
        <begin position="544"/>
        <end position="652"/>
    </location>
</feature>
<dbReference type="PANTHER" id="PTHR10742:SF418">
    <property type="entry name" value="AMINE OXIDASE DOMAIN-CONTAINING PROTEIN"/>
    <property type="match status" value="1"/>
</dbReference>
<dbReference type="GO" id="GO:0016491">
    <property type="term" value="F:oxidoreductase activity"/>
    <property type="evidence" value="ECO:0007669"/>
    <property type="project" value="InterPro"/>
</dbReference>
<dbReference type="Pfam" id="PF01593">
    <property type="entry name" value="Amino_oxidase"/>
    <property type="match status" value="1"/>
</dbReference>
<feature type="region of interest" description="Disordered" evidence="1">
    <location>
        <begin position="141"/>
        <end position="322"/>
    </location>
</feature>
<feature type="region of interest" description="Disordered" evidence="1">
    <location>
        <begin position="920"/>
        <end position="952"/>
    </location>
</feature>
<dbReference type="PANTHER" id="PTHR10742">
    <property type="entry name" value="FLAVIN MONOAMINE OXIDASE"/>
    <property type="match status" value="1"/>
</dbReference>
<evidence type="ECO:0000256" key="1">
    <source>
        <dbReference type="SAM" id="MobiDB-lite"/>
    </source>
</evidence>
<dbReference type="Proteomes" id="UP000747542">
    <property type="component" value="Unassembled WGS sequence"/>
</dbReference>
<reference evidence="3" key="1">
    <citation type="journal article" date="2021" name="Sci. Adv.">
        <title>The American lobster genome reveals insights on longevity, neural, and immune adaptations.</title>
        <authorList>
            <person name="Polinski J.M."/>
            <person name="Zimin A.V."/>
            <person name="Clark K.F."/>
            <person name="Kohn A.B."/>
            <person name="Sadowski N."/>
            <person name="Timp W."/>
            <person name="Ptitsyn A."/>
            <person name="Khanna P."/>
            <person name="Romanova D.Y."/>
            <person name="Williams P."/>
            <person name="Greenwood S.J."/>
            <person name="Moroz L.L."/>
            <person name="Walt D.R."/>
            <person name="Bodnar A.G."/>
        </authorList>
    </citation>
    <scope>NUCLEOTIDE SEQUENCE</scope>
    <source>
        <strain evidence="3">GMGI-L3</strain>
    </source>
</reference>
<dbReference type="AlphaFoldDB" id="A0A8J5JJB3"/>
<protein>
    <submittedName>
        <fullName evidence="3">L-amino-acid oxidase-like</fullName>
    </submittedName>
</protein>
<keyword evidence="4" id="KW-1185">Reference proteome</keyword>
<feature type="compositionally biased region" description="Basic and acidic residues" evidence="1">
    <location>
        <begin position="214"/>
        <end position="262"/>
    </location>
</feature>
<organism evidence="3 4">
    <name type="scientific">Homarus americanus</name>
    <name type="common">American lobster</name>
    <dbReference type="NCBI Taxonomy" id="6706"/>
    <lineage>
        <taxon>Eukaryota</taxon>
        <taxon>Metazoa</taxon>
        <taxon>Ecdysozoa</taxon>
        <taxon>Arthropoda</taxon>
        <taxon>Crustacea</taxon>
        <taxon>Multicrustacea</taxon>
        <taxon>Malacostraca</taxon>
        <taxon>Eumalacostraca</taxon>
        <taxon>Eucarida</taxon>
        <taxon>Decapoda</taxon>
        <taxon>Pleocyemata</taxon>
        <taxon>Astacidea</taxon>
        <taxon>Nephropoidea</taxon>
        <taxon>Nephropidae</taxon>
        <taxon>Homarus</taxon>
    </lineage>
</organism>
<proteinExistence type="predicted"/>
<evidence type="ECO:0000313" key="4">
    <source>
        <dbReference type="Proteomes" id="UP000747542"/>
    </source>
</evidence>
<dbReference type="InterPro" id="IPR036188">
    <property type="entry name" value="FAD/NAD-bd_sf"/>
</dbReference>
<feature type="compositionally biased region" description="Basic and acidic residues" evidence="1">
    <location>
        <begin position="141"/>
        <end position="168"/>
    </location>
</feature>
<dbReference type="SUPFAM" id="SSF54373">
    <property type="entry name" value="FAD-linked reductases, C-terminal domain"/>
    <property type="match status" value="1"/>
</dbReference>
<dbReference type="EMBL" id="JAHLQT010034478">
    <property type="protein sequence ID" value="KAG7158700.1"/>
    <property type="molecule type" value="Genomic_DNA"/>
</dbReference>
<dbReference type="Gene3D" id="3.50.50.60">
    <property type="entry name" value="FAD/NAD(P)-binding domain"/>
    <property type="match status" value="1"/>
</dbReference>
<dbReference type="Pfam" id="PF13450">
    <property type="entry name" value="NAD_binding_8"/>
    <property type="match status" value="1"/>
</dbReference>
<feature type="region of interest" description="Disordered" evidence="1">
    <location>
        <begin position="990"/>
        <end position="1015"/>
    </location>
</feature>
<dbReference type="InterPro" id="IPR002937">
    <property type="entry name" value="Amino_oxidase"/>
</dbReference>
<feature type="compositionally biased region" description="Acidic residues" evidence="1">
    <location>
        <begin position="284"/>
        <end position="304"/>
    </location>
</feature>
<gene>
    <name evidence="3" type="primary">Oxla-L</name>
    <name evidence="3" type="ORF">Hamer_G011368</name>
</gene>
<name>A0A8J5JJB3_HOMAM</name>
<accession>A0A8J5JJB3</accession>
<comment type="caution">
    <text evidence="3">The sequence shown here is derived from an EMBL/GenBank/DDBJ whole genome shotgun (WGS) entry which is preliminary data.</text>
</comment>